<dbReference type="Pfam" id="PF02518">
    <property type="entry name" value="HATPase_c"/>
    <property type="match status" value="1"/>
</dbReference>
<keyword evidence="4" id="KW-0808">Transferase</keyword>
<gene>
    <name evidence="9" type="ORF">SAMN04487974_101680</name>
</gene>
<dbReference type="InterPro" id="IPR003661">
    <property type="entry name" value="HisK_dim/P_dom"/>
</dbReference>
<evidence type="ECO:0000256" key="4">
    <source>
        <dbReference type="ARBA" id="ARBA00022679"/>
    </source>
</evidence>
<keyword evidence="10" id="KW-1185">Reference proteome</keyword>
<dbReference type="PROSITE" id="PS50109">
    <property type="entry name" value="HIS_KIN"/>
    <property type="match status" value="1"/>
</dbReference>
<reference evidence="9 10" key="1">
    <citation type="submission" date="2016-10" db="EMBL/GenBank/DDBJ databases">
        <authorList>
            <person name="de Groot N.N."/>
        </authorList>
    </citation>
    <scope>NUCLEOTIDE SEQUENCE [LARGE SCALE GENOMIC DNA]</scope>
    <source>
        <strain evidence="9 10">CGMCC 1.10267</strain>
    </source>
</reference>
<name>A0A1G7STM7_9HYPH</name>
<evidence type="ECO:0000256" key="2">
    <source>
        <dbReference type="ARBA" id="ARBA00012438"/>
    </source>
</evidence>
<dbReference type="EMBL" id="FNCS01000001">
    <property type="protein sequence ID" value="SDG25640.1"/>
    <property type="molecule type" value="Genomic_DNA"/>
</dbReference>
<evidence type="ECO:0000313" key="9">
    <source>
        <dbReference type="EMBL" id="SDG25640.1"/>
    </source>
</evidence>
<keyword evidence="7" id="KW-1133">Transmembrane helix</keyword>
<keyword evidence="7" id="KW-0812">Transmembrane</keyword>
<dbReference type="InterPro" id="IPR000014">
    <property type="entry name" value="PAS"/>
</dbReference>
<evidence type="ECO:0000256" key="1">
    <source>
        <dbReference type="ARBA" id="ARBA00000085"/>
    </source>
</evidence>
<dbReference type="GO" id="GO:0000155">
    <property type="term" value="F:phosphorelay sensor kinase activity"/>
    <property type="evidence" value="ECO:0007669"/>
    <property type="project" value="InterPro"/>
</dbReference>
<dbReference type="SUPFAM" id="SSF47384">
    <property type="entry name" value="Homodimeric domain of signal transducing histidine kinase"/>
    <property type="match status" value="1"/>
</dbReference>
<organism evidence="9 10">
    <name type="scientific">Pelagibacterium luteolum</name>
    <dbReference type="NCBI Taxonomy" id="440168"/>
    <lineage>
        <taxon>Bacteria</taxon>
        <taxon>Pseudomonadati</taxon>
        <taxon>Pseudomonadota</taxon>
        <taxon>Alphaproteobacteria</taxon>
        <taxon>Hyphomicrobiales</taxon>
        <taxon>Devosiaceae</taxon>
        <taxon>Pelagibacterium</taxon>
    </lineage>
</organism>
<dbReference type="Proteomes" id="UP000199495">
    <property type="component" value="Unassembled WGS sequence"/>
</dbReference>
<dbReference type="Pfam" id="PF12860">
    <property type="entry name" value="PAS_7"/>
    <property type="match status" value="2"/>
</dbReference>
<dbReference type="AlphaFoldDB" id="A0A1G7STM7"/>
<keyword evidence="5" id="KW-0418">Kinase</keyword>
<feature type="transmembrane region" description="Helical" evidence="7">
    <location>
        <begin position="40"/>
        <end position="62"/>
    </location>
</feature>
<dbReference type="InterPro" id="IPR050736">
    <property type="entry name" value="Sensor_HK_Regulatory"/>
</dbReference>
<keyword evidence="3" id="KW-0597">Phosphoprotein</keyword>
<dbReference type="PANTHER" id="PTHR43711">
    <property type="entry name" value="TWO-COMPONENT HISTIDINE KINASE"/>
    <property type="match status" value="1"/>
</dbReference>
<accession>A0A1G7STM7</accession>
<evidence type="ECO:0000313" key="10">
    <source>
        <dbReference type="Proteomes" id="UP000199495"/>
    </source>
</evidence>
<keyword evidence="6" id="KW-0902">Two-component regulatory system</keyword>
<dbReference type="Gene3D" id="3.30.565.10">
    <property type="entry name" value="Histidine kinase-like ATPase, C-terminal domain"/>
    <property type="match status" value="1"/>
</dbReference>
<dbReference type="EC" id="2.7.13.3" evidence="2"/>
<protein>
    <recommendedName>
        <fullName evidence="2">histidine kinase</fullName>
        <ecNumber evidence="2">2.7.13.3</ecNumber>
    </recommendedName>
</protein>
<dbReference type="Gene3D" id="3.30.450.20">
    <property type="entry name" value="PAS domain"/>
    <property type="match status" value="1"/>
</dbReference>
<dbReference type="PANTHER" id="PTHR43711:SF1">
    <property type="entry name" value="HISTIDINE KINASE 1"/>
    <property type="match status" value="1"/>
</dbReference>
<evidence type="ECO:0000256" key="7">
    <source>
        <dbReference type="SAM" id="Phobius"/>
    </source>
</evidence>
<dbReference type="SMART" id="SM00091">
    <property type="entry name" value="PAS"/>
    <property type="match status" value="2"/>
</dbReference>
<evidence type="ECO:0000256" key="3">
    <source>
        <dbReference type="ARBA" id="ARBA00022553"/>
    </source>
</evidence>
<dbReference type="SMART" id="SM00387">
    <property type="entry name" value="HATPase_c"/>
    <property type="match status" value="1"/>
</dbReference>
<dbReference type="InterPro" id="IPR005467">
    <property type="entry name" value="His_kinase_dom"/>
</dbReference>
<evidence type="ECO:0000256" key="5">
    <source>
        <dbReference type="ARBA" id="ARBA00022777"/>
    </source>
</evidence>
<dbReference type="InterPro" id="IPR003594">
    <property type="entry name" value="HATPase_dom"/>
</dbReference>
<dbReference type="InterPro" id="IPR035965">
    <property type="entry name" value="PAS-like_dom_sf"/>
</dbReference>
<dbReference type="InterPro" id="IPR036097">
    <property type="entry name" value="HisK_dim/P_sf"/>
</dbReference>
<dbReference type="STRING" id="440168.SAMN04487974_101680"/>
<dbReference type="InterPro" id="IPR004358">
    <property type="entry name" value="Sig_transdc_His_kin-like_C"/>
</dbReference>
<dbReference type="SUPFAM" id="SSF55785">
    <property type="entry name" value="PYP-like sensor domain (PAS domain)"/>
    <property type="match status" value="1"/>
</dbReference>
<dbReference type="PRINTS" id="PR00344">
    <property type="entry name" value="BCTRLSENSOR"/>
</dbReference>
<dbReference type="OrthoDB" id="9813151at2"/>
<feature type="domain" description="Histidine kinase" evidence="8">
    <location>
        <begin position="595"/>
        <end position="815"/>
    </location>
</feature>
<evidence type="ECO:0000259" key="8">
    <source>
        <dbReference type="PROSITE" id="PS50109"/>
    </source>
</evidence>
<keyword evidence="7" id="KW-0472">Membrane</keyword>
<dbReference type="InterPro" id="IPR036890">
    <property type="entry name" value="HATPase_C_sf"/>
</dbReference>
<evidence type="ECO:0000256" key="6">
    <source>
        <dbReference type="ARBA" id="ARBA00023012"/>
    </source>
</evidence>
<dbReference type="Gene3D" id="1.10.287.130">
    <property type="match status" value="1"/>
</dbReference>
<comment type="catalytic activity">
    <reaction evidence="1">
        <text>ATP + protein L-histidine = ADP + protein N-phospho-L-histidine.</text>
        <dbReference type="EC" id="2.7.13.3"/>
    </reaction>
</comment>
<sequence>MQPARFRKHTGFVAICAGCVALTTVTPALGAPILAASMSGVAPYALMLGAAGFGLMGSMMALRWRREAEAARADASERVGAMRAALDEFETLLSGMPEVTIIWRDTGIEPAVLGPISSLLPGENRAHAVLEFRSWLEDDAARSLAARLTDLRIEGKVFETSVTARDGRIIRATGRLVGGAAVVRLRSSGAMVEPPLRADAMTRLPSPAEAQGILANLTIPAWLRDKDGVLVYTNAAYLHFTRTLGLKGERGTAPDIFDAEARERHLKSLEDAADTIAFTEQHHLAGGLDLVLFPLSGGSAGYCYLPIARPKSKEPENNEPDLGHLTTVIDALATPIAVFDKRRQLTHYNTAYARFWGLDTGWLNTAPDEKAILDRLRTQGMLPAETDYRDWRAKHLMSYALTSPREVPWYLPDGRSANVIAAPATGTGGVIYVFEDMTERLELETRHNALIHVQRETLNALSEGVAVFGTNGRLKLHNPRLSLLWKLPMNTLGSHPHIDDMARACGETFPEDGKRIWADLKQRIIDLNPTRSDTKGRISRADGRLLDYAVVRLPDGQTMMTFVDVSESANYERVLKERNEALIAADRLKDTFVQNVSYELRSPLTNIIGFADLLASDEFGPLNEKQRTYTDYIRSSSANLGLLIDNILDLATVDAGIAQLNPEVLDIFTLIDRARAGMAATFVGSDDPVDLTVEVEDNLPTFVADGTRIVQVLYNLLSNAARFSDPGSEVRLKVAARGPDRIAFAVEDDGVGIPEDMRNAMFQRFEGQSVEGRQRGAGLGLAIVKTFVNLHGGTVLIESREPRGTRVTVILPANAALALNAGE</sequence>
<dbReference type="SMART" id="SM00388">
    <property type="entry name" value="HisKA"/>
    <property type="match status" value="1"/>
</dbReference>
<dbReference type="Pfam" id="PF00512">
    <property type="entry name" value="HisKA"/>
    <property type="match status" value="1"/>
</dbReference>
<dbReference type="CDD" id="cd00082">
    <property type="entry name" value="HisKA"/>
    <property type="match status" value="1"/>
</dbReference>
<dbReference type="SUPFAM" id="SSF55874">
    <property type="entry name" value="ATPase domain of HSP90 chaperone/DNA topoisomerase II/histidine kinase"/>
    <property type="match status" value="1"/>
</dbReference>
<proteinExistence type="predicted"/>